<accession>A0ACB5SQZ7</accession>
<dbReference type="Proteomes" id="UP001165186">
    <property type="component" value="Unassembled WGS sequence"/>
</dbReference>
<organism evidence="1 2">
    <name type="scientific">Neofusicoccum parvum</name>
    <dbReference type="NCBI Taxonomy" id="310453"/>
    <lineage>
        <taxon>Eukaryota</taxon>
        <taxon>Fungi</taxon>
        <taxon>Dikarya</taxon>
        <taxon>Ascomycota</taxon>
        <taxon>Pezizomycotina</taxon>
        <taxon>Dothideomycetes</taxon>
        <taxon>Dothideomycetes incertae sedis</taxon>
        <taxon>Botryosphaeriales</taxon>
        <taxon>Botryosphaeriaceae</taxon>
        <taxon>Neofusicoccum</taxon>
    </lineage>
</organism>
<comment type="caution">
    <text evidence="1">The sequence shown here is derived from an EMBL/GenBank/DDBJ whole genome shotgun (WGS) entry which is preliminary data.</text>
</comment>
<proteinExistence type="predicted"/>
<dbReference type="EMBL" id="BSXG01000202">
    <property type="protein sequence ID" value="GME53336.1"/>
    <property type="molecule type" value="Genomic_DNA"/>
</dbReference>
<name>A0ACB5SQZ7_9PEZI</name>
<sequence length="116" mass="12995">MLPEGILKDYEITITGTASCFASQKNFANWVKGLRVKVHMNLQKTTTHVMQGKGVTQSHTVMKAAKNRNHVMILSEEAYFRVAKAMVDDAHDDAETPTPKTPKRKPTLTDLEQRIG</sequence>
<protein>
    <submittedName>
        <fullName evidence="1">Uncharacterized protein</fullName>
    </submittedName>
</protein>
<reference evidence="1" key="1">
    <citation type="submission" date="2024-09" db="EMBL/GenBank/DDBJ databases">
        <title>Draft Genome Sequences of Neofusicoccum parvum.</title>
        <authorList>
            <person name="Ashida A."/>
            <person name="Camagna M."/>
            <person name="Tanaka A."/>
            <person name="Takemoto D."/>
        </authorList>
    </citation>
    <scope>NUCLEOTIDE SEQUENCE</scope>
    <source>
        <strain evidence="1">PPO83</strain>
    </source>
</reference>
<evidence type="ECO:0000313" key="1">
    <source>
        <dbReference type="EMBL" id="GME53336.1"/>
    </source>
</evidence>
<gene>
    <name evidence="1" type="primary">g5076</name>
    <name evidence="1" type="ORF">NpPPO83_00005076</name>
</gene>
<evidence type="ECO:0000313" key="2">
    <source>
        <dbReference type="Proteomes" id="UP001165186"/>
    </source>
</evidence>
<keyword evidence="2" id="KW-1185">Reference proteome</keyword>